<reference evidence="3" key="1">
    <citation type="submission" date="2016-09" db="EMBL/GenBank/DDBJ databases">
        <authorList>
            <person name="Varghese N."/>
            <person name="Submissions S."/>
        </authorList>
    </citation>
    <scope>NUCLEOTIDE SEQUENCE [LARGE SCALE GENOMIC DNA]</scope>
    <source>
        <strain evidence="3">TNe-862</strain>
    </source>
</reference>
<dbReference type="RefSeq" id="WP_176929102.1">
    <property type="nucleotide sequence ID" value="NZ_FMYQ01000012.1"/>
</dbReference>
<feature type="domain" description="Thiolase C-terminal" evidence="1">
    <location>
        <begin position="247"/>
        <end position="371"/>
    </location>
</feature>
<dbReference type="AlphaFoldDB" id="A0A1G6QTJ0"/>
<organism evidence="2 3">
    <name type="scientific">Paraburkholderia lycopersici</name>
    <dbReference type="NCBI Taxonomy" id="416944"/>
    <lineage>
        <taxon>Bacteria</taxon>
        <taxon>Pseudomonadati</taxon>
        <taxon>Pseudomonadota</taxon>
        <taxon>Betaproteobacteria</taxon>
        <taxon>Burkholderiales</taxon>
        <taxon>Burkholderiaceae</taxon>
        <taxon>Paraburkholderia</taxon>
    </lineage>
</organism>
<dbReference type="PANTHER" id="PTHR42870:SF1">
    <property type="entry name" value="NON-SPECIFIC LIPID-TRANSFER PROTEIN-LIKE 2"/>
    <property type="match status" value="1"/>
</dbReference>
<dbReference type="GO" id="GO:0003988">
    <property type="term" value="F:acetyl-CoA C-acyltransferase activity"/>
    <property type="evidence" value="ECO:0007669"/>
    <property type="project" value="UniProtKB-ARBA"/>
</dbReference>
<gene>
    <name evidence="2" type="ORF">SAMN05421548_11282</name>
</gene>
<name>A0A1G6QTJ0_9BURK</name>
<dbReference type="STRING" id="416944.SAMN05421548_11282"/>
<evidence type="ECO:0000259" key="1">
    <source>
        <dbReference type="Pfam" id="PF22691"/>
    </source>
</evidence>
<keyword evidence="2" id="KW-0808">Transferase</keyword>
<dbReference type="Gene3D" id="3.40.47.10">
    <property type="match status" value="1"/>
</dbReference>
<dbReference type="EMBL" id="FMYQ01000012">
    <property type="protein sequence ID" value="SDC94976.1"/>
    <property type="molecule type" value="Genomic_DNA"/>
</dbReference>
<proteinExistence type="predicted"/>
<dbReference type="InterPro" id="IPR002155">
    <property type="entry name" value="Thiolase"/>
</dbReference>
<accession>A0A1G6QTJ0</accession>
<dbReference type="PANTHER" id="PTHR42870">
    <property type="entry name" value="ACETYL-COA C-ACETYLTRANSFERASE"/>
    <property type="match status" value="1"/>
</dbReference>
<keyword evidence="3" id="KW-1185">Reference proteome</keyword>
<evidence type="ECO:0000313" key="2">
    <source>
        <dbReference type="EMBL" id="SDC94976.1"/>
    </source>
</evidence>
<dbReference type="PIRSF" id="PIRSF000429">
    <property type="entry name" value="Ac-CoA_Ac_transf"/>
    <property type="match status" value="1"/>
</dbReference>
<dbReference type="InterPro" id="IPR055140">
    <property type="entry name" value="Thiolase_C_2"/>
</dbReference>
<dbReference type="InterPro" id="IPR016039">
    <property type="entry name" value="Thiolase-like"/>
</dbReference>
<dbReference type="SUPFAM" id="SSF53901">
    <property type="entry name" value="Thiolase-like"/>
    <property type="match status" value="2"/>
</dbReference>
<evidence type="ECO:0000313" key="3">
    <source>
        <dbReference type="Proteomes" id="UP000198908"/>
    </source>
</evidence>
<dbReference type="Pfam" id="PF22691">
    <property type="entry name" value="Thiolase_C_1"/>
    <property type="match status" value="1"/>
</dbReference>
<dbReference type="Proteomes" id="UP000198908">
    <property type="component" value="Unassembled WGS sequence"/>
</dbReference>
<sequence length="381" mass="39665">MSRSKYGGVTGCAFAAPGGPPHESLEEMLYGLARRALADAQLSFADIDGISIASCDQLDGRAIAIMAASGSVGGVTRDIVSTPSSSEHAFVLGALRVASGQYRTQLVMSWSPLEVESLSEAQHLGTDPYFHRSLPLDDTTSYALQAVAMDPTGALRDSAVALAAKNRVQGGLAYPDRASGAREKAWIGNDEMISWPLTRSMVAPPAAGAVALVIADADFIAGRQRHDVAWIKGLGWAAEPGFLGDRDLAKLPSLDAAIARACGEAGLTDAASEIDLAELMDATPYQQILAGEALGVYRRASATEGPLARIPLNLSGGATSFNPVFCSGLMRIAEAAQQVRGRAGAHQLASVRRAIGHGASGFAMQYNTVVVMESDHAGGTQ</sequence>
<protein>
    <submittedName>
        <fullName evidence="2">Acetyl-CoA C-acetyltransferase</fullName>
    </submittedName>
</protein>